<dbReference type="AlphaFoldDB" id="A0A2K8YS48"/>
<evidence type="ECO:0000313" key="2">
    <source>
        <dbReference type="Proteomes" id="UP000232883"/>
    </source>
</evidence>
<organism evidence="1 2">
    <name type="scientific">Spirosoma pollinicola</name>
    <dbReference type="NCBI Taxonomy" id="2057025"/>
    <lineage>
        <taxon>Bacteria</taxon>
        <taxon>Pseudomonadati</taxon>
        <taxon>Bacteroidota</taxon>
        <taxon>Cytophagia</taxon>
        <taxon>Cytophagales</taxon>
        <taxon>Cytophagaceae</taxon>
        <taxon>Spirosoma</taxon>
    </lineage>
</organism>
<proteinExistence type="predicted"/>
<protein>
    <submittedName>
        <fullName evidence="1">Uncharacterized protein</fullName>
    </submittedName>
</protein>
<reference evidence="1 2" key="1">
    <citation type="submission" date="2017-11" db="EMBL/GenBank/DDBJ databases">
        <title>Taxonomic description and genome sequences of Spirosoma HA7 sp. nov., isolated from pollen microhabitat of Corylus avellana.</title>
        <authorList>
            <person name="Ambika Manirajan B."/>
            <person name="Suarez C."/>
            <person name="Ratering S."/>
            <person name="Geissler-Plaum R."/>
            <person name="Cardinale M."/>
            <person name="Sylvia S."/>
        </authorList>
    </citation>
    <scope>NUCLEOTIDE SEQUENCE [LARGE SCALE GENOMIC DNA]</scope>
    <source>
        <strain evidence="1 2">HA7</strain>
    </source>
</reference>
<evidence type="ECO:0000313" key="1">
    <source>
        <dbReference type="EMBL" id="AUD00445.1"/>
    </source>
</evidence>
<dbReference type="Proteomes" id="UP000232883">
    <property type="component" value="Chromosome"/>
</dbReference>
<dbReference type="EMBL" id="CP025096">
    <property type="protein sequence ID" value="AUD00445.1"/>
    <property type="molecule type" value="Genomic_DNA"/>
</dbReference>
<gene>
    <name evidence="1" type="ORF">CWM47_00585</name>
</gene>
<keyword evidence="2" id="KW-1185">Reference proteome</keyword>
<sequence length="82" mass="9312">MIQSHEVTIENFTVPYKARKDTEWTDDPANPTNHLTGFIGKGETIWLNPDQSGLGPAWQQARLADKTLCYIHFHDFNLVSAL</sequence>
<dbReference type="KEGG" id="spir:CWM47_00585"/>
<name>A0A2K8YS48_9BACT</name>
<accession>A0A2K8YS48</accession>
<dbReference type="OrthoDB" id="961912at2"/>
<dbReference type="RefSeq" id="WP_100985871.1">
    <property type="nucleotide sequence ID" value="NZ_CP025096.1"/>
</dbReference>